<dbReference type="OrthoDB" id="2720396at2"/>
<dbReference type="RefSeq" id="WP_006679625.1">
    <property type="nucleotide sequence ID" value="NZ_AHKH01000141.1"/>
</dbReference>
<evidence type="ECO:0008006" key="3">
    <source>
        <dbReference type="Google" id="ProtNLM"/>
    </source>
</evidence>
<dbReference type="AlphaFoldDB" id="H3SNK0"/>
<dbReference type="Proteomes" id="UP000003900">
    <property type="component" value="Unassembled WGS sequence"/>
</dbReference>
<keyword evidence="2" id="KW-1185">Reference proteome</keyword>
<evidence type="ECO:0000313" key="1">
    <source>
        <dbReference type="EMBL" id="EHQ59363.1"/>
    </source>
</evidence>
<dbReference type="STRING" id="1131935.PDENDC454_25751"/>
<gene>
    <name evidence="1" type="ORF">PDENDC454_25751</name>
</gene>
<name>H3SNK0_9BACL</name>
<comment type="caution">
    <text evidence="1">The sequence shown here is derived from an EMBL/GenBank/DDBJ whole genome shotgun (WGS) entry which is preliminary data.</text>
</comment>
<protein>
    <recommendedName>
        <fullName evidence="3">N-acetyltransferase domain-containing protein</fullName>
    </recommendedName>
</protein>
<dbReference type="SUPFAM" id="SSF55729">
    <property type="entry name" value="Acyl-CoA N-acyltransferases (Nat)"/>
    <property type="match status" value="1"/>
</dbReference>
<dbReference type="EMBL" id="AHKH01000141">
    <property type="protein sequence ID" value="EHQ59363.1"/>
    <property type="molecule type" value="Genomic_DNA"/>
</dbReference>
<reference evidence="1 2" key="1">
    <citation type="journal article" date="2012" name="J. Bacteriol.">
        <title>Genome Sequence of the Pattern-Forming Social Bacterium Paenibacillus dendritiformis C454 Chiral Morphotype.</title>
        <authorList>
            <person name="Sirota-Madi A."/>
            <person name="Olender T."/>
            <person name="Helman Y."/>
            <person name="Brainis I."/>
            <person name="Finkelshtein A."/>
            <person name="Roth D."/>
            <person name="Hagai E."/>
            <person name="Leshkowitz D."/>
            <person name="Brodsky L."/>
            <person name="Galatenko V."/>
            <person name="Nikolaev V."/>
            <person name="Gutnick D.L."/>
            <person name="Lancet D."/>
            <person name="Ben-Jacob E."/>
        </authorList>
    </citation>
    <scope>NUCLEOTIDE SEQUENCE [LARGE SCALE GENOMIC DNA]</scope>
    <source>
        <strain evidence="1 2">C454</strain>
    </source>
</reference>
<dbReference type="PATRIC" id="fig|1131935.3.peg.5350"/>
<dbReference type="InterPro" id="IPR016181">
    <property type="entry name" value="Acyl_CoA_acyltransferase"/>
</dbReference>
<evidence type="ECO:0000313" key="2">
    <source>
        <dbReference type="Proteomes" id="UP000003900"/>
    </source>
</evidence>
<organism evidence="1 2">
    <name type="scientific">Paenibacillus dendritiformis C454</name>
    <dbReference type="NCBI Taxonomy" id="1131935"/>
    <lineage>
        <taxon>Bacteria</taxon>
        <taxon>Bacillati</taxon>
        <taxon>Bacillota</taxon>
        <taxon>Bacilli</taxon>
        <taxon>Bacillales</taxon>
        <taxon>Paenibacillaceae</taxon>
        <taxon>Paenibacillus</taxon>
    </lineage>
</organism>
<accession>H3SNK0</accession>
<sequence>MIPYNRLDADERQAMALLSRQCYAKTHTVNPLGEIDVTRWGELIESDLMAEGSFAVMKNHEVIAYALMHPHEAGAAELGWRGVCAGEREHTRRWIVELTKRQVRCAQQFGLERLYAEIDTTDVWALSMLDFFPFEPVPAWVTYQR</sequence>
<proteinExistence type="predicted"/>